<reference evidence="2" key="1">
    <citation type="journal article" date="2019" name="Int. J. Syst. Evol. Microbiol.">
        <title>The Global Catalogue of Microorganisms (GCM) 10K type strain sequencing project: providing services to taxonomists for standard genome sequencing and annotation.</title>
        <authorList>
            <consortium name="The Broad Institute Genomics Platform"/>
            <consortium name="The Broad Institute Genome Sequencing Center for Infectious Disease"/>
            <person name="Wu L."/>
            <person name="Ma J."/>
        </authorList>
    </citation>
    <scope>NUCLEOTIDE SEQUENCE [LARGE SCALE GENOMIC DNA]</scope>
    <source>
        <strain evidence="2">KCTC 13528</strain>
    </source>
</reference>
<protein>
    <submittedName>
        <fullName evidence="1">Uncharacterized protein</fullName>
    </submittedName>
</protein>
<dbReference type="Proteomes" id="UP001597561">
    <property type="component" value="Unassembled WGS sequence"/>
</dbReference>
<name>A0ABW5ZMA0_9BACL</name>
<evidence type="ECO:0000313" key="2">
    <source>
        <dbReference type="Proteomes" id="UP001597561"/>
    </source>
</evidence>
<proteinExistence type="predicted"/>
<dbReference type="EMBL" id="JBHUPG010000023">
    <property type="protein sequence ID" value="MFD2912707.1"/>
    <property type="molecule type" value="Genomic_DNA"/>
</dbReference>
<accession>A0ABW5ZMA0</accession>
<gene>
    <name evidence="1" type="ORF">ACFS5P_12540</name>
</gene>
<dbReference type="RefSeq" id="WP_204729728.1">
    <property type="nucleotide sequence ID" value="NZ_JAFBDK010000010.1"/>
</dbReference>
<comment type="caution">
    <text evidence="1">The sequence shown here is derived from an EMBL/GenBank/DDBJ whole genome shotgun (WGS) entry which is preliminary data.</text>
</comment>
<evidence type="ECO:0000313" key="1">
    <source>
        <dbReference type="EMBL" id="MFD2912707.1"/>
    </source>
</evidence>
<organism evidence="1 2">
    <name type="scientific">Jeotgalibacillus terrae</name>
    <dbReference type="NCBI Taxonomy" id="587735"/>
    <lineage>
        <taxon>Bacteria</taxon>
        <taxon>Bacillati</taxon>
        <taxon>Bacillota</taxon>
        <taxon>Bacilli</taxon>
        <taxon>Bacillales</taxon>
        <taxon>Caryophanaceae</taxon>
        <taxon>Jeotgalibacillus</taxon>
    </lineage>
</organism>
<sequence>MKKPLIILIFISIFLAGCRSNEPAITMDSEDSYIKYWPEQEELEVSVTYQSESDQPVDFCVELLFDHEELWDAFPYERYLVACSAEGASGETSGELTFQSDQEFTASEDISLQNGIDEAYLPGNVNVRFYNTDGEELIEPLNVLE</sequence>
<dbReference type="PROSITE" id="PS51257">
    <property type="entry name" value="PROKAR_LIPOPROTEIN"/>
    <property type="match status" value="1"/>
</dbReference>
<keyword evidence="2" id="KW-1185">Reference proteome</keyword>